<organism evidence="2 3">
    <name type="scientific">Streptomyces polychromogenes</name>
    <dbReference type="NCBI Taxonomy" id="67342"/>
    <lineage>
        <taxon>Bacteria</taxon>
        <taxon>Bacillati</taxon>
        <taxon>Actinomycetota</taxon>
        <taxon>Actinomycetes</taxon>
        <taxon>Kitasatosporales</taxon>
        <taxon>Streptomycetaceae</taxon>
        <taxon>Streptomyces</taxon>
    </lineage>
</organism>
<keyword evidence="3" id="KW-1185">Reference proteome</keyword>
<dbReference type="NCBIfam" id="NF041195">
    <property type="entry name" value="ScbA_BarX_GamBu"/>
    <property type="match status" value="1"/>
</dbReference>
<accession>A0ABN0VG98</accession>
<dbReference type="EMBL" id="BAAABV010000018">
    <property type="protein sequence ID" value="GAA0298537.1"/>
    <property type="molecule type" value="Genomic_DNA"/>
</dbReference>
<feature type="domain" description="A-factor biosynthesis hotdog" evidence="1">
    <location>
        <begin position="211"/>
        <end position="326"/>
    </location>
</feature>
<dbReference type="Proteomes" id="UP001501867">
    <property type="component" value="Unassembled WGS sequence"/>
</dbReference>
<evidence type="ECO:0000313" key="2">
    <source>
        <dbReference type="EMBL" id="GAA0298537.1"/>
    </source>
</evidence>
<gene>
    <name evidence="2" type="ORF">GCM10010302_41510</name>
</gene>
<evidence type="ECO:0000313" key="3">
    <source>
        <dbReference type="Proteomes" id="UP001501867"/>
    </source>
</evidence>
<protein>
    <submittedName>
        <fullName evidence="2">ScbA/BarX family gamma-butyrolactone biosynthesis protein</fullName>
    </submittedName>
</protein>
<dbReference type="InterPro" id="IPR047757">
    <property type="entry name" value="AfsA-like"/>
</dbReference>
<feature type="domain" description="A-factor biosynthesis hotdog" evidence="1">
    <location>
        <begin position="41"/>
        <end position="178"/>
    </location>
</feature>
<name>A0ABN0VG98_9ACTN</name>
<evidence type="ECO:0000259" key="1">
    <source>
        <dbReference type="Pfam" id="PF03756"/>
    </source>
</evidence>
<comment type="caution">
    <text evidence="2">The sequence shown here is derived from an EMBL/GenBank/DDBJ whole genome shotgun (WGS) entry which is preliminary data.</text>
</comment>
<proteinExistence type="predicted"/>
<dbReference type="InterPro" id="IPR005509">
    <property type="entry name" value="AfsA_hotdog_dom"/>
</dbReference>
<dbReference type="Pfam" id="PF03756">
    <property type="entry name" value="AfsA"/>
    <property type="match status" value="2"/>
</dbReference>
<sequence>MSASTFHVGRTAVYDRAESVTTPEELHDSCFPSLTTVPKELVHRTSTAQVLLTDWQRLDDARFSVTARWPLSHAFFTPVGDGYYDPLMCAETIRQIAYLLGHAEFAVPFGHQFVLWDLSVSVVRPERLRVGLVPATVDLEITCVEIKRRAGRLSGLGYEAVVRRDGQVVATGRASVTCTSPAVYQRIRPEHVLTPEHRPLPLTAPAAPQSVARLSPTDVVLSPLDRENRWQLRVDTNHPVLFDHWVDHVPGMVLMEAARQAAASALGRPSFMPLAVAGEFKRYVELDAPCVIESERLFQDVPGAEEVARVTGHQNGELTFVGTVTASSYGY</sequence>
<dbReference type="RefSeq" id="WP_344161519.1">
    <property type="nucleotide sequence ID" value="NZ_BAAABV010000018.1"/>
</dbReference>
<reference evidence="2 3" key="1">
    <citation type="journal article" date="2019" name="Int. J. Syst. Evol. Microbiol.">
        <title>The Global Catalogue of Microorganisms (GCM) 10K type strain sequencing project: providing services to taxonomists for standard genome sequencing and annotation.</title>
        <authorList>
            <consortium name="The Broad Institute Genomics Platform"/>
            <consortium name="The Broad Institute Genome Sequencing Center for Infectious Disease"/>
            <person name="Wu L."/>
            <person name="Ma J."/>
        </authorList>
    </citation>
    <scope>NUCLEOTIDE SEQUENCE [LARGE SCALE GENOMIC DNA]</scope>
    <source>
        <strain evidence="2 3">JCM 4505</strain>
    </source>
</reference>